<proteinExistence type="inferred from homology"/>
<comment type="cofactor">
    <cofactor evidence="1 4">
        <name>a divalent metal cation</name>
        <dbReference type="ChEBI" id="CHEBI:60240"/>
    </cofactor>
</comment>
<organism evidence="5 6">
    <name type="scientific">Palleronia caenipelagi</name>
    <dbReference type="NCBI Taxonomy" id="2489174"/>
    <lineage>
        <taxon>Bacteria</taxon>
        <taxon>Pseudomonadati</taxon>
        <taxon>Pseudomonadota</taxon>
        <taxon>Alphaproteobacteria</taxon>
        <taxon>Rhodobacterales</taxon>
        <taxon>Roseobacteraceae</taxon>
        <taxon>Palleronia</taxon>
    </lineage>
</organism>
<evidence type="ECO:0000256" key="2">
    <source>
        <dbReference type="ARBA" id="ARBA00022801"/>
    </source>
</evidence>
<dbReference type="GO" id="GO:0009117">
    <property type="term" value="P:nucleotide metabolic process"/>
    <property type="evidence" value="ECO:0007669"/>
    <property type="project" value="UniProtKB-KW"/>
</dbReference>
<keyword evidence="4" id="KW-0963">Cytoplasm</keyword>
<dbReference type="HAMAP" id="MF_00528">
    <property type="entry name" value="Maf"/>
    <property type="match status" value="1"/>
</dbReference>
<sequence length="196" mass="22020">MILLASSSETRRQLLRNAGIEVTSESPRVDEDAIKDALVADGVKPRDIADALAEAKARKVALRHPEAFVLGCDQVLALDDKILSKPRDQSEACDQLLHLSGRSHRLLSASVVYEDARPVWRHVGEVRLEMRPLSTAYVEEYVARNWDTIRHSVGGYRLEEEGARLFTRIEGDYFTVLGLPLLPLLSWLIDRGYLDS</sequence>
<dbReference type="Gene3D" id="3.90.950.10">
    <property type="match status" value="1"/>
</dbReference>
<dbReference type="InterPro" id="IPR029001">
    <property type="entry name" value="ITPase-like_fam"/>
</dbReference>
<feature type="active site" description="Proton acceptor" evidence="4">
    <location>
        <position position="73"/>
    </location>
</feature>
<dbReference type="AlphaFoldDB" id="A0A547Q8R7"/>
<reference evidence="5 6" key="1">
    <citation type="submission" date="2019-06" db="EMBL/GenBank/DDBJ databases">
        <title>Paenimaribius caenipelagi gen. nov., sp. nov., isolated from a tidal flat.</title>
        <authorList>
            <person name="Yoon J.-H."/>
        </authorList>
    </citation>
    <scope>NUCLEOTIDE SEQUENCE [LARGE SCALE GENOMIC DNA]</scope>
    <source>
        <strain evidence="5 6">JBTF-M29</strain>
    </source>
</reference>
<keyword evidence="2 4" id="KW-0378">Hydrolase</keyword>
<dbReference type="InterPro" id="IPR003697">
    <property type="entry name" value="Maf-like"/>
</dbReference>
<comment type="catalytic activity">
    <reaction evidence="4">
        <text>a 2'-deoxyribonucleoside 5'-triphosphate + H2O = a 2'-deoxyribonucleoside 5'-phosphate + diphosphate + H(+)</text>
        <dbReference type="Rhea" id="RHEA:44644"/>
        <dbReference type="ChEBI" id="CHEBI:15377"/>
        <dbReference type="ChEBI" id="CHEBI:15378"/>
        <dbReference type="ChEBI" id="CHEBI:33019"/>
        <dbReference type="ChEBI" id="CHEBI:61560"/>
        <dbReference type="ChEBI" id="CHEBI:65317"/>
        <dbReference type="EC" id="3.6.1.9"/>
    </reaction>
</comment>
<dbReference type="OrthoDB" id="9813962at2"/>
<dbReference type="EC" id="3.6.1.9" evidence="4"/>
<dbReference type="RefSeq" id="WP_142833366.1">
    <property type="nucleotide sequence ID" value="NZ_VFSV01000004.1"/>
</dbReference>
<comment type="catalytic activity">
    <reaction evidence="4">
        <text>a ribonucleoside 5'-triphosphate + H2O = a ribonucleoside 5'-phosphate + diphosphate + H(+)</text>
        <dbReference type="Rhea" id="RHEA:23996"/>
        <dbReference type="ChEBI" id="CHEBI:15377"/>
        <dbReference type="ChEBI" id="CHEBI:15378"/>
        <dbReference type="ChEBI" id="CHEBI:33019"/>
        <dbReference type="ChEBI" id="CHEBI:58043"/>
        <dbReference type="ChEBI" id="CHEBI:61557"/>
        <dbReference type="EC" id="3.6.1.9"/>
    </reaction>
</comment>
<evidence type="ECO:0000313" key="5">
    <source>
        <dbReference type="EMBL" id="TRD22787.1"/>
    </source>
</evidence>
<dbReference type="GO" id="GO:0047429">
    <property type="term" value="F:nucleoside triphosphate diphosphatase activity"/>
    <property type="evidence" value="ECO:0007669"/>
    <property type="project" value="UniProtKB-EC"/>
</dbReference>
<dbReference type="PIRSF" id="PIRSF006305">
    <property type="entry name" value="Maf"/>
    <property type="match status" value="1"/>
</dbReference>
<dbReference type="PANTHER" id="PTHR43213">
    <property type="entry name" value="BIFUNCTIONAL DTTP/UTP PYROPHOSPHATASE/METHYLTRANSFERASE PROTEIN-RELATED"/>
    <property type="match status" value="1"/>
</dbReference>
<dbReference type="Pfam" id="PF02545">
    <property type="entry name" value="Maf"/>
    <property type="match status" value="1"/>
</dbReference>
<dbReference type="CDD" id="cd00555">
    <property type="entry name" value="Maf"/>
    <property type="match status" value="1"/>
</dbReference>
<comment type="caution">
    <text evidence="4">Lacks conserved residue(s) required for the propagation of feature annotation.</text>
</comment>
<dbReference type="EMBL" id="VFSV01000004">
    <property type="protein sequence ID" value="TRD22787.1"/>
    <property type="molecule type" value="Genomic_DNA"/>
</dbReference>
<comment type="function">
    <text evidence="4">Nucleoside triphosphate pyrophosphatase. May have a dual role in cell division arrest and in preventing the incorporation of modified nucleotides into cellular nucleic acids.</text>
</comment>
<dbReference type="PANTHER" id="PTHR43213:SF5">
    <property type="entry name" value="BIFUNCTIONAL DTTP_UTP PYROPHOSPHATASE_METHYLTRANSFERASE PROTEIN-RELATED"/>
    <property type="match status" value="1"/>
</dbReference>
<comment type="similarity">
    <text evidence="4">Belongs to the Maf family.</text>
</comment>
<gene>
    <name evidence="5" type="ORF">FEV53_03125</name>
</gene>
<name>A0A547Q8R7_9RHOB</name>
<dbReference type="Proteomes" id="UP000318590">
    <property type="component" value="Unassembled WGS sequence"/>
</dbReference>
<dbReference type="GO" id="GO:0005737">
    <property type="term" value="C:cytoplasm"/>
    <property type="evidence" value="ECO:0007669"/>
    <property type="project" value="UniProtKB-SubCell"/>
</dbReference>
<keyword evidence="3 4" id="KW-0546">Nucleotide metabolism</keyword>
<comment type="subcellular location">
    <subcellularLocation>
        <location evidence="4">Cytoplasm</location>
    </subcellularLocation>
</comment>
<comment type="caution">
    <text evidence="5">The sequence shown here is derived from an EMBL/GenBank/DDBJ whole genome shotgun (WGS) entry which is preliminary data.</text>
</comment>
<accession>A0A547Q8R7</accession>
<evidence type="ECO:0000256" key="3">
    <source>
        <dbReference type="ARBA" id="ARBA00023080"/>
    </source>
</evidence>
<evidence type="ECO:0000256" key="4">
    <source>
        <dbReference type="HAMAP-Rule" id="MF_00528"/>
    </source>
</evidence>
<evidence type="ECO:0000256" key="1">
    <source>
        <dbReference type="ARBA" id="ARBA00001968"/>
    </source>
</evidence>
<dbReference type="SUPFAM" id="SSF52972">
    <property type="entry name" value="ITPase-like"/>
    <property type="match status" value="1"/>
</dbReference>
<evidence type="ECO:0000313" key="6">
    <source>
        <dbReference type="Proteomes" id="UP000318590"/>
    </source>
</evidence>
<keyword evidence="6" id="KW-1185">Reference proteome</keyword>
<protein>
    <recommendedName>
        <fullName evidence="4">Nucleoside triphosphate pyrophosphatase</fullName>
        <ecNumber evidence="4">3.6.1.9</ecNumber>
    </recommendedName>
    <alternativeName>
        <fullName evidence="4">Nucleotide pyrophosphatase</fullName>
        <shortName evidence="4">Nucleotide PPase</shortName>
    </alternativeName>
</protein>